<dbReference type="Proteomes" id="UP001597302">
    <property type="component" value="Unassembled WGS sequence"/>
</dbReference>
<keyword evidence="3" id="KW-1185">Reference proteome</keyword>
<accession>A0ABW4DSW4</accession>
<evidence type="ECO:0000313" key="3">
    <source>
        <dbReference type="Proteomes" id="UP001597302"/>
    </source>
</evidence>
<proteinExistence type="predicted"/>
<evidence type="ECO:0000256" key="1">
    <source>
        <dbReference type="SAM" id="Phobius"/>
    </source>
</evidence>
<reference evidence="3" key="1">
    <citation type="journal article" date="2019" name="Int. J. Syst. Evol. Microbiol.">
        <title>The Global Catalogue of Microorganisms (GCM) 10K type strain sequencing project: providing services to taxonomists for standard genome sequencing and annotation.</title>
        <authorList>
            <consortium name="The Broad Institute Genomics Platform"/>
            <consortium name="The Broad Institute Genome Sequencing Center for Infectious Disease"/>
            <person name="Wu L."/>
            <person name="Ma J."/>
        </authorList>
    </citation>
    <scope>NUCLEOTIDE SEQUENCE [LARGE SCALE GENOMIC DNA]</scope>
    <source>
        <strain evidence="3">CCM 8875</strain>
    </source>
</reference>
<feature type="transmembrane region" description="Helical" evidence="1">
    <location>
        <begin position="51"/>
        <end position="74"/>
    </location>
</feature>
<sequence>MIGWSLHPGPNGARLYTDWGDVAYNTLLAFTGDGSYMRDPQANSWIKATRFLGFLTTFYAIFAVLAVLFGAKLARFLAGFRRNHAVMVGASRYMLRQHVRGGKVTIFDTAENLATLPEDATWPRVVKIAITAHEELPKLHAVGKPGQVLFGASEPMQNLNHAHIWLRQRADSARPSIMLRLEDKSLARAPDLLFPDLRQAEIVSESECLARTLVSVMAPSRQAILRGQRAVHVLLIGMGSNNLALSEELALRTNHPSLGRLHLTILDRNAAVAKRRMLSERPDLLSPDFSETGPKITFLEADALHLGHSEHDDALIAAEEALGFTAIVISTGTDAASSAIAMRLRQFQQHYQRLRAPIFMRMRNSDTIAPPADWHSHDAIIRFGGTGGQAHDLALETLYEARAKALHDSWRNNDRSAQNDPAQVWENLSAAQRRPNYRAAMFAFETLYAAGCVPPLQARPTQLILHPEVGNHLLGSPKDLRILAELEHERWNTERRLEGFRTAPLNAENTRLRDNEKRLHPSLVPFDALSHHEQDKDRNNVELTLKLASNAYSAATAASAWRKSLRIGLTGSLKSHSATKTDIAHILRAYLAHKPQARDYSLEILTPNAPGYDRDAARALADAWQAIVARPAHIICFNVAGLSVVDGCATQADLGASTALTAATVHPTGHALSVYSFQPLGCSNAELAQDSATYVQLVAQLQCHIMSLADEMIFDLNGGAHTNQARDLWLRTRKRESLEHRLQ</sequence>
<organism evidence="2 3">
    <name type="scientific">Paracoccus nototheniae</name>
    <dbReference type="NCBI Taxonomy" id="2489002"/>
    <lineage>
        <taxon>Bacteria</taxon>
        <taxon>Pseudomonadati</taxon>
        <taxon>Pseudomonadota</taxon>
        <taxon>Alphaproteobacteria</taxon>
        <taxon>Rhodobacterales</taxon>
        <taxon>Paracoccaceae</taxon>
        <taxon>Paracoccus</taxon>
    </lineage>
</organism>
<dbReference type="EMBL" id="JBHTOQ010000009">
    <property type="protein sequence ID" value="MFD1480782.1"/>
    <property type="molecule type" value="Genomic_DNA"/>
</dbReference>
<keyword evidence="1" id="KW-0472">Membrane</keyword>
<keyword evidence="1" id="KW-0812">Transmembrane</keyword>
<protein>
    <submittedName>
        <fullName evidence="2">Uncharacterized protein</fullName>
    </submittedName>
</protein>
<gene>
    <name evidence="2" type="ORF">ACFQ5P_05705</name>
</gene>
<name>A0ABW4DSW4_9RHOB</name>
<dbReference type="Gene3D" id="6.20.350.10">
    <property type="match status" value="1"/>
</dbReference>
<dbReference type="RefSeq" id="WP_131577255.1">
    <property type="nucleotide sequence ID" value="NZ_CBCSAJ010000041.1"/>
</dbReference>
<keyword evidence="1" id="KW-1133">Transmembrane helix</keyword>
<evidence type="ECO:0000313" key="2">
    <source>
        <dbReference type="EMBL" id="MFD1480782.1"/>
    </source>
</evidence>
<comment type="caution">
    <text evidence="2">The sequence shown here is derived from an EMBL/GenBank/DDBJ whole genome shotgun (WGS) entry which is preliminary data.</text>
</comment>